<evidence type="ECO:0000256" key="1">
    <source>
        <dbReference type="ARBA" id="ARBA00001286"/>
    </source>
</evidence>
<dbReference type="Proteomes" id="UP001597601">
    <property type="component" value="Unassembled WGS sequence"/>
</dbReference>
<comment type="catalytic activity">
    <reaction evidence="1">
        <text>a 4-O-methyl-thymidine in DNA + L-cysteinyl-[protein] = a thymidine in DNA + S-methyl-L-cysteinyl-[protein]</text>
        <dbReference type="Rhea" id="RHEA:53428"/>
        <dbReference type="Rhea" id="RHEA-COMP:10131"/>
        <dbReference type="Rhea" id="RHEA-COMP:10132"/>
        <dbReference type="Rhea" id="RHEA-COMP:13555"/>
        <dbReference type="Rhea" id="RHEA-COMP:13556"/>
        <dbReference type="ChEBI" id="CHEBI:29950"/>
        <dbReference type="ChEBI" id="CHEBI:82612"/>
        <dbReference type="ChEBI" id="CHEBI:137386"/>
        <dbReference type="ChEBI" id="CHEBI:137387"/>
        <dbReference type="EC" id="2.1.1.63"/>
    </reaction>
</comment>
<dbReference type="PROSITE" id="PS00374">
    <property type="entry name" value="MGMT"/>
    <property type="match status" value="1"/>
</dbReference>
<evidence type="ECO:0000259" key="9">
    <source>
        <dbReference type="PROSITE" id="PS01124"/>
    </source>
</evidence>
<evidence type="ECO:0000313" key="11">
    <source>
        <dbReference type="Proteomes" id="UP001597601"/>
    </source>
</evidence>
<dbReference type="PANTHER" id="PTHR10815">
    <property type="entry name" value="METHYLATED-DNA--PROTEIN-CYSTEINE METHYLTRANSFERASE"/>
    <property type="match status" value="1"/>
</dbReference>
<evidence type="ECO:0000256" key="2">
    <source>
        <dbReference type="ARBA" id="ARBA00022603"/>
    </source>
</evidence>
<feature type="domain" description="HTH araC/xylS-type" evidence="9">
    <location>
        <begin position="13"/>
        <end position="111"/>
    </location>
</feature>
<evidence type="ECO:0000256" key="6">
    <source>
        <dbReference type="ARBA" id="ARBA00023163"/>
    </source>
</evidence>
<dbReference type="SUPFAM" id="SSF46689">
    <property type="entry name" value="Homeodomain-like"/>
    <property type="match status" value="2"/>
</dbReference>
<dbReference type="EMBL" id="JBHUON010000009">
    <property type="protein sequence ID" value="MFD2864911.1"/>
    <property type="molecule type" value="Genomic_DNA"/>
</dbReference>
<proteinExistence type="predicted"/>
<dbReference type="GO" id="GO:0003908">
    <property type="term" value="F:methylated-DNA-[protein]-cysteine S-methyltransferase activity"/>
    <property type="evidence" value="ECO:0007669"/>
    <property type="project" value="UniProtKB-EC"/>
</dbReference>
<dbReference type="RefSeq" id="WP_377126257.1">
    <property type="nucleotide sequence ID" value="NZ_JBHUON010000009.1"/>
</dbReference>
<dbReference type="GO" id="GO:0032259">
    <property type="term" value="P:methylation"/>
    <property type="evidence" value="ECO:0007669"/>
    <property type="project" value="UniProtKB-KW"/>
</dbReference>
<evidence type="ECO:0000256" key="7">
    <source>
        <dbReference type="ARBA" id="ARBA00023204"/>
    </source>
</evidence>
<gene>
    <name evidence="10" type="ORF">ACFSYC_09445</name>
</gene>
<keyword evidence="4" id="KW-0227">DNA damage</keyword>
<evidence type="ECO:0000256" key="3">
    <source>
        <dbReference type="ARBA" id="ARBA00022679"/>
    </source>
</evidence>
<keyword evidence="5" id="KW-0805">Transcription regulation</keyword>
<reference evidence="11" key="1">
    <citation type="journal article" date="2019" name="Int. J. Syst. Evol. Microbiol.">
        <title>The Global Catalogue of Microorganisms (GCM) 10K type strain sequencing project: providing services to taxonomists for standard genome sequencing and annotation.</title>
        <authorList>
            <consortium name="The Broad Institute Genomics Platform"/>
            <consortium name="The Broad Institute Genome Sequencing Center for Infectious Disease"/>
            <person name="Wu L."/>
            <person name="Ma J."/>
        </authorList>
    </citation>
    <scope>NUCLEOTIDE SEQUENCE [LARGE SCALE GENOMIC DNA]</scope>
    <source>
        <strain evidence="11">KCTC 52232</strain>
    </source>
</reference>
<keyword evidence="2 10" id="KW-0489">Methyltransferase</keyword>
<protein>
    <submittedName>
        <fullName evidence="10">Methylated-DNA--[protein]-cysteine S-methyltransferase</fullName>
        <ecNumber evidence="10">2.1.1.63</ecNumber>
    </submittedName>
</protein>
<dbReference type="InterPro" id="IPR014048">
    <property type="entry name" value="MethylDNA_cys_MeTrfase_DNA-bd"/>
</dbReference>
<evidence type="ECO:0000256" key="5">
    <source>
        <dbReference type="ARBA" id="ARBA00023015"/>
    </source>
</evidence>
<dbReference type="Pfam" id="PF01035">
    <property type="entry name" value="DNA_binding_1"/>
    <property type="match status" value="1"/>
</dbReference>
<dbReference type="InterPro" id="IPR009057">
    <property type="entry name" value="Homeodomain-like_sf"/>
</dbReference>
<dbReference type="Gene3D" id="1.10.10.10">
    <property type="entry name" value="Winged helix-like DNA-binding domain superfamily/Winged helix DNA-binding domain"/>
    <property type="match status" value="1"/>
</dbReference>
<keyword evidence="6" id="KW-0804">Transcription</keyword>
<keyword evidence="7" id="KW-0234">DNA repair</keyword>
<dbReference type="SUPFAM" id="SSF53155">
    <property type="entry name" value="Methylated DNA-protein cysteine methyltransferase domain"/>
    <property type="match status" value="1"/>
</dbReference>
<evidence type="ECO:0000313" key="10">
    <source>
        <dbReference type="EMBL" id="MFD2864911.1"/>
    </source>
</evidence>
<dbReference type="Gene3D" id="1.10.10.60">
    <property type="entry name" value="Homeodomain-like"/>
    <property type="match status" value="1"/>
</dbReference>
<dbReference type="InterPro" id="IPR036217">
    <property type="entry name" value="MethylDNA_cys_MeTrfase_DNAb"/>
</dbReference>
<comment type="catalytic activity">
    <reaction evidence="8">
        <text>a 6-O-methyl-2'-deoxyguanosine in DNA + L-cysteinyl-[protein] = S-methyl-L-cysteinyl-[protein] + a 2'-deoxyguanosine in DNA</text>
        <dbReference type="Rhea" id="RHEA:24000"/>
        <dbReference type="Rhea" id="RHEA-COMP:10131"/>
        <dbReference type="Rhea" id="RHEA-COMP:10132"/>
        <dbReference type="Rhea" id="RHEA-COMP:11367"/>
        <dbReference type="Rhea" id="RHEA-COMP:11368"/>
        <dbReference type="ChEBI" id="CHEBI:29950"/>
        <dbReference type="ChEBI" id="CHEBI:82612"/>
        <dbReference type="ChEBI" id="CHEBI:85445"/>
        <dbReference type="ChEBI" id="CHEBI:85448"/>
        <dbReference type="EC" id="2.1.1.63"/>
    </reaction>
</comment>
<dbReference type="SUPFAM" id="SSF46767">
    <property type="entry name" value="Methylated DNA-protein cysteine methyltransferase, C-terminal domain"/>
    <property type="match status" value="1"/>
</dbReference>
<dbReference type="InterPro" id="IPR001497">
    <property type="entry name" value="MethylDNA_cys_MeTrfase_AS"/>
</dbReference>
<dbReference type="NCBIfam" id="TIGR00589">
    <property type="entry name" value="ogt"/>
    <property type="match status" value="1"/>
</dbReference>
<dbReference type="Gene3D" id="3.30.160.70">
    <property type="entry name" value="Methylated DNA-protein cysteine methyltransferase domain"/>
    <property type="match status" value="1"/>
</dbReference>
<dbReference type="InterPro" id="IPR036388">
    <property type="entry name" value="WH-like_DNA-bd_sf"/>
</dbReference>
<evidence type="ECO:0000256" key="8">
    <source>
        <dbReference type="ARBA" id="ARBA00049348"/>
    </source>
</evidence>
<dbReference type="SMART" id="SM00342">
    <property type="entry name" value="HTH_ARAC"/>
    <property type="match status" value="1"/>
</dbReference>
<sequence>MDTQNQIDYNRIAQAIAYLKLNYKQQPTLEQAAEHVNLSPFHFQRMFKDWAGVTPKQFLQYLSIEHAKSILKDRQASLFDAALNTGLSGTGRLHDLFIKIEGMTPGDYKNGGEQLDINYSFAESTFGTIIVASTARGICYMAFVDGSNDDAFAALHRLFPNANYHQFVDAIQQNALYIFTQDRSKLQDIKLHLKGTPFQLKVWETLLKVPVGALVTYGGLSANLQNPNASRAVGSAVGANPVAFLIPCHRVIRSTGETGQYHWGSQRKSAMLGWEAAKAFAEV</sequence>
<name>A0ABW5XNB3_9SPHI</name>
<evidence type="ECO:0000256" key="4">
    <source>
        <dbReference type="ARBA" id="ARBA00022763"/>
    </source>
</evidence>
<dbReference type="PANTHER" id="PTHR10815:SF13">
    <property type="entry name" value="METHYLATED-DNA--PROTEIN-CYSTEINE METHYLTRANSFERASE"/>
    <property type="match status" value="1"/>
</dbReference>
<dbReference type="PROSITE" id="PS01124">
    <property type="entry name" value="HTH_ARAC_FAMILY_2"/>
    <property type="match status" value="1"/>
</dbReference>
<keyword evidence="3 10" id="KW-0808">Transferase</keyword>
<accession>A0ABW5XNB3</accession>
<dbReference type="InterPro" id="IPR018060">
    <property type="entry name" value="HTH_AraC"/>
</dbReference>
<dbReference type="EC" id="2.1.1.63" evidence="10"/>
<dbReference type="InterPro" id="IPR036631">
    <property type="entry name" value="MGMT_N_sf"/>
</dbReference>
<organism evidence="10 11">
    <name type="scientific">Mucilaginibacter antarcticus</name>
    <dbReference type="NCBI Taxonomy" id="1855725"/>
    <lineage>
        <taxon>Bacteria</taxon>
        <taxon>Pseudomonadati</taxon>
        <taxon>Bacteroidota</taxon>
        <taxon>Sphingobacteriia</taxon>
        <taxon>Sphingobacteriales</taxon>
        <taxon>Sphingobacteriaceae</taxon>
        <taxon>Mucilaginibacter</taxon>
    </lineage>
</organism>
<dbReference type="CDD" id="cd06445">
    <property type="entry name" value="ATase"/>
    <property type="match status" value="1"/>
</dbReference>
<comment type="caution">
    <text evidence="10">The sequence shown here is derived from an EMBL/GenBank/DDBJ whole genome shotgun (WGS) entry which is preliminary data.</text>
</comment>
<dbReference type="Pfam" id="PF12833">
    <property type="entry name" value="HTH_18"/>
    <property type="match status" value="1"/>
</dbReference>
<keyword evidence="11" id="KW-1185">Reference proteome</keyword>